<dbReference type="PANTHER" id="PTHR43780">
    <property type="entry name" value="1-AMINOCYCLOPROPANE-1-CARBOXYLATE DEAMINASE-RELATED"/>
    <property type="match status" value="1"/>
</dbReference>
<dbReference type="PANTHER" id="PTHR43780:SF2">
    <property type="entry name" value="1-AMINOCYCLOPROPANE-1-CARBOXYLATE DEAMINASE-RELATED"/>
    <property type="match status" value="1"/>
</dbReference>
<dbReference type="PIRSF" id="PIRSF006278">
    <property type="entry name" value="ACCD_DCysDesulf"/>
    <property type="match status" value="1"/>
</dbReference>
<dbReference type="EMBL" id="QPGR01000005">
    <property type="protein sequence ID" value="TBR81453.1"/>
    <property type="molecule type" value="Genomic_DNA"/>
</dbReference>
<evidence type="ECO:0000313" key="6">
    <source>
        <dbReference type="EMBL" id="TBR81453.1"/>
    </source>
</evidence>
<reference evidence="6 7" key="1">
    <citation type="submission" date="2018-07" db="EMBL/GenBank/DDBJ databases">
        <title>Campylobacter zealandensis sp. nov., isolated from birds and water in New Zealand.</title>
        <authorList>
            <person name="Wilkinson D.A."/>
            <person name="Biggs P.J."/>
            <person name="French N.P."/>
            <person name="Midwinter A.C."/>
        </authorList>
    </citation>
    <scope>NUCLEOTIDE SEQUENCE [LARGE SCALE GENOMIC DNA]</scope>
    <source>
        <strain evidence="6 7">B423b</strain>
    </source>
</reference>
<gene>
    <name evidence="6" type="ORF">DU473_03625</name>
</gene>
<dbReference type="SUPFAM" id="SSF53686">
    <property type="entry name" value="Tryptophan synthase beta subunit-like PLP-dependent enzymes"/>
    <property type="match status" value="1"/>
</dbReference>
<protein>
    <submittedName>
        <fullName evidence="6">1-aminocyclopropane-1-carboxylate deaminase/D-cysteine desulfhydrase</fullName>
    </submittedName>
</protein>
<dbReference type="RefSeq" id="WP_131186540.1">
    <property type="nucleotide sequence ID" value="NZ_QPGR01000005.1"/>
</dbReference>
<dbReference type="OrthoDB" id="5291638at2"/>
<evidence type="ECO:0000256" key="3">
    <source>
        <dbReference type="ARBA" id="ARBA00022898"/>
    </source>
</evidence>
<keyword evidence="3 5" id="KW-0663">Pyridoxal phosphate</keyword>
<feature type="modified residue" description="N6-(pyridoxal phosphate)lysine" evidence="5">
    <location>
        <position position="41"/>
    </location>
</feature>
<accession>A0A4Q9JUN8</accession>
<dbReference type="InterPro" id="IPR027278">
    <property type="entry name" value="ACCD_DCysDesulf"/>
</dbReference>
<dbReference type="InterPro" id="IPR036052">
    <property type="entry name" value="TrpB-like_PALP_sf"/>
</dbReference>
<evidence type="ECO:0000256" key="1">
    <source>
        <dbReference type="ARBA" id="ARBA00001933"/>
    </source>
</evidence>
<keyword evidence="7" id="KW-1185">Reference proteome</keyword>
<sequence length="300" mass="35020">MHLKKSKNFLNLNSPIEKITFCDFSFYIKRDDLLGEINGNKARKLYYYFLNKYPKNQRFISFGSSQSNALLALSIFCRQNNYQLLFVCEKLSSFLEQNPHGNYALALENKALIIQNLDFSHRRDKALSLKQEKDIFIEEGVANKEAEIGFIHLAKEIEQQSKILNLDFDIFLPSGTGTSAAFLAKHSKSKVFTCACVGDEAYLKKQILTLDPYYDFSNLYILQLSKKYHFAKPYLEFYELYLKLKKECGIEFDLLYDMLGIKTMMHYQAIFKKPILYIHQGGIIGNDSMLNRYKRKFTHL</sequence>
<proteinExistence type="inferred from homology"/>
<dbReference type="GO" id="GO:0019148">
    <property type="term" value="F:D-cysteine desulfhydrase activity"/>
    <property type="evidence" value="ECO:0007669"/>
    <property type="project" value="TreeGrafter"/>
</dbReference>
<evidence type="ECO:0000256" key="5">
    <source>
        <dbReference type="PIRSR" id="PIRSR006278-2"/>
    </source>
</evidence>
<evidence type="ECO:0000256" key="4">
    <source>
        <dbReference type="PIRSR" id="PIRSR006278-1"/>
    </source>
</evidence>
<evidence type="ECO:0000256" key="2">
    <source>
        <dbReference type="ARBA" id="ARBA00008639"/>
    </source>
</evidence>
<organism evidence="6 7">
    <name type="scientific">Campylobacter novaezeelandiae</name>
    <dbReference type="NCBI Taxonomy" id="2267891"/>
    <lineage>
        <taxon>Bacteria</taxon>
        <taxon>Pseudomonadati</taxon>
        <taxon>Campylobacterota</taxon>
        <taxon>Epsilonproteobacteria</taxon>
        <taxon>Campylobacterales</taxon>
        <taxon>Campylobacteraceae</taxon>
        <taxon>Campylobacter</taxon>
    </lineage>
</organism>
<dbReference type="Gene3D" id="3.40.50.1100">
    <property type="match status" value="2"/>
</dbReference>
<evidence type="ECO:0000313" key="7">
    <source>
        <dbReference type="Proteomes" id="UP000292583"/>
    </source>
</evidence>
<dbReference type="Proteomes" id="UP000292583">
    <property type="component" value="Unassembled WGS sequence"/>
</dbReference>
<feature type="active site" description="Nucleophile" evidence="4">
    <location>
        <position position="67"/>
    </location>
</feature>
<comment type="similarity">
    <text evidence="2">Belongs to the ACC deaminase/D-cysteine desulfhydrase family.</text>
</comment>
<name>A0A4Q9JUN8_9BACT</name>
<comment type="caution">
    <text evidence="6">The sequence shown here is derived from an EMBL/GenBank/DDBJ whole genome shotgun (WGS) entry which is preliminary data.</text>
</comment>
<dbReference type="AlphaFoldDB" id="A0A4Q9JUN8"/>
<comment type="cofactor">
    <cofactor evidence="1">
        <name>pyridoxal 5'-phosphate</name>
        <dbReference type="ChEBI" id="CHEBI:597326"/>
    </cofactor>
</comment>